<dbReference type="RefSeq" id="WP_045383039.1">
    <property type="nucleotide sequence ID" value="NZ_BBKA01000093.1"/>
</dbReference>
<feature type="transmembrane region" description="Helical" evidence="1">
    <location>
        <begin position="37"/>
        <end position="63"/>
    </location>
</feature>
<dbReference type="Proteomes" id="UP000193487">
    <property type="component" value="Unassembled WGS sequence"/>
</dbReference>
<feature type="domain" description="Inner membrane protein YgaP-like transmembrane" evidence="2">
    <location>
        <begin position="9"/>
        <end position="63"/>
    </location>
</feature>
<evidence type="ECO:0000313" key="3">
    <source>
        <dbReference type="EMBL" id="ORW11415.1"/>
    </source>
</evidence>
<dbReference type="InterPro" id="IPR021309">
    <property type="entry name" value="YgaP-like_TM"/>
</dbReference>
<keyword evidence="1" id="KW-0812">Transmembrane</keyword>
<gene>
    <name evidence="3" type="ORF">AWC14_19160</name>
</gene>
<evidence type="ECO:0000259" key="2">
    <source>
        <dbReference type="Pfam" id="PF11127"/>
    </source>
</evidence>
<sequence length="75" mass="7471">MRFARFMRGTAGRLLRIGAAVALILVGLLFVGGTAGIVMAVVGVVPLAAGTFNVCLFGALLGVGLRGDGAKARAA</sequence>
<organism evidence="3 4">
    <name type="scientific">Mycobacterium kyorinense</name>
    <dbReference type="NCBI Taxonomy" id="487514"/>
    <lineage>
        <taxon>Bacteria</taxon>
        <taxon>Bacillati</taxon>
        <taxon>Actinomycetota</taxon>
        <taxon>Actinomycetes</taxon>
        <taxon>Mycobacteriales</taxon>
        <taxon>Mycobacteriaceae</taxon>
        <taxon>Mycobacterium</taxon>
    </lineage>
</organism>
<evidence type="ECO:0000256" key="1">
    <source>
        <dbReference type="SAM" id="Phobius"/>
    </source>
</evidence>
<feature type="transmembrane region" description="Helical" evidence="1">
    <location>
        <begin position="12"/>
        <end position="31"/>
    </location>
</feature>
<dbReference type="AlphaFoldDB" id="A0A1X1YK61"/>
<keyword evidence="1" id="KW-0472">Membrane</keyword>
<keyword evidence="1" id="KW-1133">Transmembrane helix</keyword>
<accession>A0A1X1YK61</accession>
<proteinExistence type="predicted"/>
<reference evidence="3 4" key="1">
    <citation type="submission" date="2016-01" db="EMBL/GenBank/DDBJ databases">
        <title>The new phylogeny of the genus Mycobacterium.</title>
        <authorList>
            <person name="Tarcisio F."/>
            <person name="Conor M."/>
            <person name="Antonella G."/>
            <person name="Elisabetta G."/>
            <person name="Giulia F.S."/>
            <person name="Sara T."/>
            <person name="Anna F."/>
            <person name="Clotilde B."/>
            <person name="Roberto B."/>
            <person name="Veronica D.S."/>
            <person name="Fabio R."/>
            <person name="Monica P."/>
            <person name="Olivier J."/>
            <person name="Enrico T."/>
            <person name="Nicola S."/>
        </authorList>
    </citation>
    <scope>NUCLEOTIDE SEQUENCE [LARGE SCALE GENOMIC DNA]</scope>
    <source>
        <strain evidence="3 4">DSM 45166</strain>
    </source>
</reference>
<dbReference type="Pfam" id="PF11127">
    <property type="entry name" value="YgaP-like_TM"/>
    <property type="match status" value="1"/>
</dbReference>
<comment type="caution">
    <text evidence="3">The sequence shown here is derived from an EMBL/GenBank/DDBJ whole genome shotgun (WGS) entry which is preliminary data.</text>
</comment>
<name>A0A1X1YK61_9MYCO</name>
<evidence type="ECO:0000313" key="4">
    <source>
        <dbReference type="Proteomes" id="UP000193487"/>
    </source>
</evidence>
<dbReference type="EMBL" id="LQPE01000008">
    <property type="protein sequence ID" value="ORW11415.1"/>
    <property type="molecule type" value="Genomic_DNA"/>
</dbReference>
<dbReference type="OrthoDB" id="886855at2"/>
<protein>
    <recommendedName>
        <fullName evidence="2">Inner membrane protein YgaP-like transmembrane domain-containing protein</fullName>
    </recommendedName>
</protein>
<keyword evidence="4" id="KW-1185">Reference proteome</keyword>